<keyword evidence="4" id="KW-0472">Membrane</keyword>
<evidence type="ECO:0000256" key="4">
    <source>
        <dbReference type="SAM" id="Phobius"/>
    </source>
</evidence>
<protein>
    <recommendedName>
        <fullName evidence="5">Solute-binding protein family 5 domain-containing protein</fullName>
    </recommendedName>
</protein>
<feature type="domain" description="Solute-binding protein family 5" evidence="5">
    <location>
        <begin position="83"/>
        <end position="453"/>
    </location>
</feature>
<comment type="caution">
    <text evidence="6">The sequence shown here is derived from an EMBL/GenBank/DDBJ whole genome shotgun (WGS) entry which is preliminary data.</text>
</comment>
<dbReference type="Pfam" id="PF00496">
    <property type="entry name" value="SBP_bac_5"/>
    <property type="match status" value="1"/>
</dbReference>
<dbReference type="PIRSF" id="PIRSF002741">
    <property type="entry name" value="MppA"/>
    <property type="match status" value="1"/>
</dbReference>
<keyword evidence="4" id="KW-0812">Transmembrane</keyword>
<dbReference type="SUPFAM" id="SSF53850">
    <property type="entry name" value="Periplasmic binding protein-like II"/>
    <property type="match status" value="1"/>
</dbReference>
<evidence type="ECO:0000256" key="3">
    <source>
        <dbReference type="ARBA" id="ARBA00022729"/>
    </source>
</evidence>
<evidence type="ECO:0000256" key="2">
    <source>
        <dbReference type="ARBA" id="ARBA00022448"/>
    </source>
</evidence>
<sequence>MSAPERAIFLVLAATMIVGFLGTAYKLNQSVSVLLPDKGGSLYEGIIGQPHFINPVLAIADPDRDMTSLVYAGLMRQDGMGGLVPELAERYEISEDGLSYTFYIRKGVEFQDGKDVTVNDIIFTIEIAKNPIAKSPMRAGWEGVEIEKVDDKTLKFWLKRPYAPFLENATMGILPKHIWKDIPIEQLSLSELNLSPVGAGPYKISKSSKNGSALTSLTLNSFSNYALGEPYIGKIVFNFYPSEIELLNAYQNGDIDSISAISPQNLSKITRRDGDIKSLNLPRIFGVFFNQNEKSVFLEKYVRQALEMSVDKKRIVRDVLGGYAKEISSPIPEGSFGALKLPESEFNPDKAKALLEKNGWKFNQEKMLYVKEEKKQATKELSFSISTSNAPDLVRTANILKSSWEKLGAKVDVRVFEISDLNQNVIRSRKYDALLFGEVVGRDIDPFAFWHSSQRNDPGLNIALYTSSKVDKLLEEARGLVSKEDRAKKYEDFQKEIQADAPSIFLYSPLFIYIIPKKINGIDTEDIVVPSERFANIYRWYIDTKYVWKILRKNS</sequence>
<proteinExistence type="inferred from homology"/>
<dbReference type="AlphaFoldDB" id="A0A1F5WNQ8"/>
<dbReference type="GO" id="GO:0043190">
    <property type="term" value="C:ATP-binding cassette (ABC) transporter complex"/>
    <property type="evidence" value="ECO:0007669"/>
    <property type="project" value="InterPro"/>
</dbReference>
<dbReference type="Gene3D" id="3.90.76.10">
    <property type="entry name" value="Dipeptide-binding Protein, Domain 1"/>
    <property type="match status" value="1"/>
</dbReference>
<keyword evidence="3" id="KW-0732">Signal</keyword>
<keyword evidence="2" id="KW-0813">Transport</keyword>
<organism evidence="6 7">
    <name type="scientific">Candidatus Giovannonibacteria bacterium RIFCSPHIGHO2_12_FULL_43_15</name>
    <dbReference type="NCBI Taxonomy" id="1798341"/>
    <lineage>
        <taxon>Bacteria</taxon>
        <taxon>Candidatus Giovannoniibacteriota</taxon>
    </lineage>
</organism>
<dbReference type="CDD" id="cd08513">
    <property type="entry name" value="PBP2_thermophilic_Hb8_like"/>
    <property type="match status" value="1"/>
</dbReference>
<dbReference type="GO" id="GO:1904680">
    <property type="term" value="F:peptide transmembrane transporter activity"/>
    <property type="evidence" value="ECO:0007669"/>
    <property type="project" value="TreeGrafter"/>
</dbReference>
<dbReference type="GO" id="GO:0015833">
    <property type="term" value="P:peptide transport"/>
    <property type="evidence" value="ECO:0007669"/>
    <property type="project" value="TreeGrafter"/>
</dbReference>
<feature type="transmembrane region" description="Helical" evidence="4">
    <location>
        <begin position="7"/>
        <end position="25"/>
    </location>
</feature>
<gene>
    <name evidence="6" type="ORF">A3F23_02045</name>
</gene>
<dbReference type="InterPro" id="IPR039424">
    <property type="entry name" value="SBP_5"/>
</dbReference>
<dbReference type="PANTHER" id="PTHR30290">
    <property type="entry name" value="PERIPLASMIC BINDING COMPONENT OF ABC TRANSPORTER"/>
    <property type="match status" value="1"/>
</dbReference>
<keyword evidence="4" id="KW-1133">Transmembrane helix</keyword>
<comment type="similarity">
    <text evidence="1">Belongs to the bacterial solute-binding protein 5 family.</text>
</comment>
<dbReference type="Proteomes" id="UP000177723">
    <property type="component" value="Unassembled WGS sequence"/>
</dbReference>
<dbReference type="EMBL" id="MFHT01000025">
    <property type="protein sequence ID" value="OGF77260.1"/>
    <property type="molecule type" value="Genomic_DNA"/>
</dbReference>
<reference evidence="6 7" key="1">
    <citation type="journal article" date="2016" name="Nat. Commun.">
        <title>Thousands of microbial genomes shed light on interconnected biogeochemical processes in an aquifer system.</title>
        <authorList>
            <person name="Anantharaman K."/>
            <person name="Brown C.T."/>
            <person name="Hug L.A."/>
            <person name="Sharon I."/>
            <person name="Castelle C.J."/>
            <person name="Probst A.J."/>
            <person name="Thomas B.C."/>
            <person name="Singh A."/>
            <person name="Wilkins M.J."/>
            <person name="Karaoz U."/>
            <person name="Brodie E.L."/>
            <person name="Williams K.H."/>
            <person name="Hubbard S.S."/>
            <person name="Banfield J.F."/>
        </authorList>
    </citation>
    <scope>NUCLEOTIDE SEQUENCE [LARGE SCALE GENOMIC DNA]</scope>
</reference>
<evidence type="ECO:0000313" key="7">
    <source>
        <dbReference type="Proteomes" id="UP000177723"/>
    </source>
</evidence>
<evidence type="ECO:0000313" key="6">
    <source>
        <dbReference type="EMBL" id="OGF77260.1"/>
    </source>
</evidence>
<dbReference type="GO" id="GO:0042597">
    <property type="term" value="C:periplasmic space"/>
    <property type="evidence" value="ECO:0007669"/>
    <property type="project" value="UniProtKB-ARBA"/>
</dbReference>
<dbReference type="Gene3D" id="3.40.190.10">
    <property type="entry name" value="Periplasmic binding protein-like II"/>
    <property type="match status" value="1"/>
</dbReference>
<dbReference type="InterPro" id="IPR000914">
    <property type="entry name" value="SBP_5_dom"/>
</dbReference>
<dbReference type="PANTHER" id="PTHR30290:SF9">
    <property type="entry name" value="OLIGOPEPTIDE-BINDING PROTEIN APPA"/>
    <property type="match status" value="1"/>
</dbReference>
<dbReference type="InterPro" id="IPR030678">
    <property type="entry name" value="Peptide/Ni-bd"/>
</dbReference>
<name>A0A1F5WNQ8_9BACT</name>
<evidence type="ECO:0000256" key="1">
    <source>
        <dbReference type="ARBA" id="ARBA00005695"/>
    </source>
</evidence>
<dbReference type="Gene3D" id="3.10.105.10">
    <property type="entry name" value="Dipeptide-binding Protein, Domain 3"/>
    <property type="match status" value="1"/>
</dbReference>
<accession>A0A1F5WNQ8</accession>
<evidence type="ECO:0000259" key="5">
    <source>
        <dbReference type="Pfam" id="PF00496"/>
    </source>
</evidence>